<evidence type="ECO:0000313" key="2">
    <source>
        <dbReference type="EMBL" id="SMP19629.1"/>
    </source>
</evidence>
<dbReference type="SUPFAM" id="SSF55729">
    <property type="entry name" value="Acyl-CoA N-acyltransferases (Nat)"/>
    <property type="match status" value="1"/>
</dbReference>
<reference evidence="2" key="1">
    <citation type="submission" date="2017-05" db="EMBL/GenBank/DDBJ databases">
        <authorList>
            <person name="Varghese N."/>
            <person name="Submissions S."/>
        </authorList>
    </citation>
    <scope>NUCLEOTIDE SEQUENCE</scope>
    <source>
        <strain evidence="2">DSM 45262</strain>
    </source>
</reference>
<dbReference type="Proteomes" id="UP001157946">
    <property type="component" value="Unassembled WGS sequence"/>
</dbReference>
<dbReference type="Pfam" id="PF00583">
    <property type="entry name" value="Acetyltransf_1"/>
    <property type="match status" value="1"/>
</dbReference>
<dbReference type="InterPro" id="IPR016181">
    <property type="entry name" value="Acyl_CoA_acyltransferase"/>
</dbReference>
<accession>A0AA45WPA4</accession>
<evidence type="ECO:0000259" key="1">
    <source>
        <dbReference type="PROSITE" id="PS51186"/>
    </source>
</evidence>
<comment type="caution">
    <text evidence="2">The sequence shown here is derived from an EMBL/GenBank/DDBJ whole genome shotgun (WGS) entry which is preliminary data.</text>
</comment>
<name>A0AA45WPA4_9BACL</name>
<gene>
    <name evidence="2" type="ORF">SAMN06265361_103294</name>
</gene>
<protein>
    <submittedName>
        <fullName evidence="2">Acetyltransferase (GNAT) family protein</fullName>
    </submittedName>
</protein>
<dbReference type="InterPro" id="IPR000182">
    <property type="entry name" value="GNAT_dom"/>
</dbReference>
<keyword evidence="3" id="KW-1185">Reference proteome</keyword>
<dbReference type="AlphaFoldDB" id="A0AA45WPA4"/>
<evidence type="ECO:0000313" key="3">
    <source>
        <dbReference type="Proteomes" id="UP001157946"/>
    </source>
</evidence>
<dbReference type="Gene3D" id="3.40.630.30">
    <property type="match status" value="1"/>
</dbReference>
<dbReference type="EMBL" id="FXTU01000003">
    <property type="protein sequence ID" value="SMP19629.1"/>
    <property type="molecule type" value="Genomic_DNA"/>
</dbReference>
<dbReference type="InterPro" id="IPR040579">
    <property type="entry name" value="Acetyltransf_19"/>
</dbReference>
<dbReference type="PROSITE" id="PS51186">
    <property type="entry name" value="GNAT"/>
    <property type="match status" value="1"/>
</dbReference>
<dbReference type="Pfam" id="PF18015">
    <property type="entry name" value="Acetyltransf_19"/>
    <property type="match status" value="1"/>
</dbReference>
<dbReference type="GO" id="GO:0016747">
    <property type="term" value="F:acyltransferase activity, transferring groups other than amino-acyl groups"/>
    <property type="evidence" value="ECO:0007669"/>
    <property type="project" value="InterPro"/>
</dbReference>
<dbReference type="CDD" id="cd04301">
    <property type="entry name" value="NAT_SF"/>
    <property type="match status" value="1"/>
</dbReference>
<organism evidence="2 3">
    <name type="scientific">Laceyella tengchongensis</name>
    <dbReference type="NCBI Taxonomy" id="574699"/>
    <lineage>
        <taxon>Bacteria</taxon>
        <taxon>Bacillati</taxon>
        <taxon>Bacillota</taxon>
        <taxon>Bacilli</taxon>
        <taxon>Bacillales</taxon>
        <taxon>Thermoactinomycetaceae</taxon>
        <taxon>Laceyella</taxon>
    </lineage>
</organism>
<sequence>MISFTPLDSSRSIAALKQQYLNSLVAPMDGMWESAIIGNANNWAIHYEGKVVGYFCTDEESRLLQFYIMPPYQSHYRTIFVQLIEQIGISSAFASTIEPLYLSLCLDFHNKVHVKSYLFTDLHAVQLPPFALQPVIFRLASHDELTHLERFYKEYIEGDGSWIHDFLQERISQMQLYALYHDDTLLGTGECIESKTQPPYADIGIVVNKQFRNRGIGTYILNRLKHQCYKSSLKPICSCTAENIASRKAIEKAGFVSYHRILEIFF</sequence>
<feature type="domain" description="N-acetyltransferase" evidence="1">
    <location>
        <begin position="135"/>
        <end position="266"/>
    </location>
</feature>
<proteinExistence type="predicted"/>
<dbReference type="Gene3D" id="3.40.630.80">
    <property type="match status" value="1"/>
</dbReference>